<dbReference type="Pfam" id="PF12796">
    <property type="entry name" value="Ank_2"/>
    <property type="match status" value="1"/>
</dbReference>
<keyword evidence="3" id="KW-0808">Transferase</keyword>
<dbReference type="EMBL" id="HBNR01000739">
    <property type="protein sequence ID" value="CAE4560955.1"/>
    <property type="molecule type" value="Transcribed_RNA"/>
</dbReference>
<dbReference type="Gene3D" id="1.25.40.20">
    <property type="entry name" value="Ankyrin repeat-containing domain"/>
    <property type="match status" value="1"/>
</dbReference>
<dbReference type="PROSITE" id="PS00107">
    <property type="entry name" value="PROTEIN_KINASE_ATP"/>
    <property type="match status" value="1"/>
</dbReference>
<dbReference type="InterPro" id="IPR050236">
    <property type="entry name" value="Ser_Thr_kinase_AGC"/>
</dbReference>
<evidence type="ECO:0000256" key="8">
    <source>
        <dbReference type="ARBA" id="ARBA00048679"/>
    </source>
</evidence>
<feature type="transmembrane region" description="Helical" evidence="12">
    <location>
        <begin position="381"/>
        <end position="402"/>
    </location>
</feature>
<evidence type="ECO:0000313" key="14">
    <source>
        <dbReference type="EMBL" id="CAE4560955.1"/>
    </source>
</evidence>
<evidence type="ECO:0000256" key="7">
    <source>
        <dbReference type="ARBA" id="ARBA00047899"/>
    </source>
</evidence>
<comment type="catalytic activity">
    <reaction evidence="7">
        <text>L-threonyl-[protein] + ATP = O-phospho-L-threonyl-[protein] + ADP + H(+)</text>
        <dbReference type="Rhea" id="RHEA:46608"/>
        <dbReference type="Rhea" id="RHEA-COMP:11060"/>
        <dbReference type="Rhea" id="RHEA-COMP:11605"/>
        <dbReference type="ChEBI" id="CHEBI:15378"/>
        <dbReference type="ChEBI" id="CHEBI:30013"/>
        <dbReference type="ChEBI" id="CHEBI:30616"/>
        <dbReference type="ChEBI" id="CHEBI:61977"/>
        <dbReference type="ChEBI" id="CHEBI:456216"/>
        <dbReference type="EC" id="2.7.11.1"/>
    </reaction>
</comment>
<feature type="transmembrane region" description="Helical" evidence="12">
    <location>
        <begin position="305"/>
        <end position="324"/>
    </location>
</feature>
<evidence type="ECO:0000256" key="1">
    <source>
        <dbReference type="ARBA" id="ARBA00012513"/>
    </source>
</evidence>
<reference evidence="14" key="1">
    <citation type="submission" date="2021-01" db="EMBL/GenBank/DDBJ databases">
        <authorList>
            <person name="Corre E."/>
            <person name="Pelletier E."/>
            <person name="Niang G."/>
            <person name="Scheremetjew M."/>
            <person name="Finn R."/>
            <person name="Kale V."/>
            <person name="Holt S."/>
            <person name="Cochrane G."/>
            <person name="Meng A."/>
            <person name="Brown T."/>
            <person name="Cohen L."/>
        </authorList>
    </citation>
    <scope>NUCLEOTIDE SEQUENCE</scope>
    <source>
        <strain evidence="14">CCMP3105</strain>
    </source>
</reference>
<dbReference type="GO" id="GO:0004674">
    <property type="term" value="F:protein serine/threonine kinase activity"/>
    <property type="evidence" value="ECO:0007669"/>
    <property type="project" value="UniProtKB-KW"/>
</dbReference>
<dbReference type="InterPro" id="IPR011009">
    <property type="entry name" value="Kinase-like_dom_sf"/>
</dbReference>
<dbReference type="SUPFAM" id="SSF56112">
    <property type="entry name" value="Protein kinase-like (PK-like)"/>
    <property type="match status" value="1"/>
</dbReference>
<dbReference type="PROSITE" id="PS50011">
    <property type="entry name" value="PROTEIN_KINASE_DOM"/>
    <property type="match status" value="1"/>
</dbReference>
<accession>A0A7S4PSD7</accession>
<evidence type="ECO:0000256" key="10">
    <source>
        <dbReference type="PROSITE-ProRule" id="PRU10141"/>
    </source>
</evidence>
<evidence type="ECO:0000256" key="12">
    <source>
        <dbReference type="SAM" id="Phobius"/>
    </source>
</evidence>
<sequence length="1128" mass="124354">MEGLVRLTSPLLLGLSSPPDPPSVGDDLLESSRINSVLSLGGMQPITEERESSLESLALQGPLLGLVKASERVKDMASPPNALIHVNVVPPDCSAVGAEAGIGLFQSPPSLGLGGDARIAAEPKDWPPPRNPAGDGKIVVQSKEWGASVASIRSAVRSVQASRTDFDHRGNCVHLIAQSREWAGLDSSRVSLDSECAPAADRRPRCAREAPASPDWGRTLSSTGRSGIDPNVLRCCSWCFFFVEMWLSLACLALFVHRKRWVAVTCLVPPHILCTCLEVHLLLHDRIQIQWCRRALHDLGPIGRAALQTFIVVVYGCFNCFSLIRAKRCWRLRGTRRLSIVDEIEAQGSGMDGARFDSHLLFVTGVPRMVVLTNVLTGRDYYTAIEVTVICALAVLSLFSVVQATMNFDYYASRWIQTQYQLEQSYRFHVVHYVYRHFEVAGRILILVAVTKAFCFSIPIVSAVLVFDYLLGIMALLWVTGFAPGSPQMILVLSVSIYVVDVCRYIDEHGITRQAKKVSKFIYWVRNLQLFAVLLLYIHVKSQPDYEGPLLYTGAEVLPVLAIVTCGASLAMRKFTRMGHIGVDLFVASKYGQADLLEQILAAGCDVNMAQMDDIRETALHTAAWRGQATCVCLLLQHGADPLLRDANGENPLHRACRRGDATIVQMLLSPPPGSPCALRDDHVQSLVQVNNKGQTPMQVLRKNSPWMLAQMLLEAQQSAAASAGHREDPGCSVDAQPQIQLSRSMTVDVQAIAERLFGRVVKHSRNRFLFRPGKKEDSSSVPSGLASFMFSTGIGEQLAEYLDSDEGQGQKVELSSLRTQGVLGSGAFGRVFKVQDVETGEIYALKLQRRERTTKFAVREAQALHQSSHAYIVRLVQIFQTQNFYGLLMELCDKSLNAYILDSPSLSGRAEGLPEAKAARYAACIALALEYLHGLEIIFRDLKPDNVLMTLKEKGDSAKLTDFGLARSIKPPQARRPSLEEDETPPSDASPVHASAVCGTPRFMAPEVFDQFFPQEENAEQRLRRLTSRDWYALGCCLQLMLLGEDGGFRISHNGRDVLLPPTPPEMLATLRRAAKAFKIDEDAFHLLASLTAPVAERADAAFIRASPFMREALAEMEAEARCYESL</sequence>
<dbReference type="AlphaFoldDB" id="A0A7S4PSD7"/>
<keyword evidence="12" id="KW-0812">Transmembrane</keyword>
<feature type="binding site" evidence="10">
    <location>
        <position position="847"/>
    </location>
    <ligand>
        <name>ATP</name>
        <dbReference type="ChEBI" id="CHEBI:30616"/>
    </ligand>
</feature>
<keyword evidence="6 10" id="KW-0067">ATP-binding</keyword>
<dbReference type="InterPro" id="IPR017441">
    <property type="entry name" value="Protein_kinase_ATP_BS"/>
</dbReference>
<dbReference type="PROSITE" id="PS50297">
    <property type="entry name" value="ANK_REP_REGION"/>
    <property type="match status" value="2"/>
</dbReference>
<evidence type="ECO:0000256" key="3">
    <source>
        <dbReference type="ARBA" id="ARBA00022679"/>
    </source>
</evidence>
<keyword evidence="4 10" id="KW-0547">Nucleotide-binding</keyword>
<keyword evidence="12" id="KW-1133">Transmembrane helix</keyword>
<dbReference type="PANTHER" id="PTHR24356">
    <property type="entry name" value="SERINE/THREONINE-PROTEIN KINASE"/>
    <property type="match status" value="1"/>
</dbReference>
<dbReference type="EC" id="2.7.11.1" evidence="1"/>
<dbReference type="GO" id="GO:0035556">
    <property type="term" value="P:intracellular signal transduction"/>
    <property type="evidence" value="ECO:0007669"/>
    <property type="project" value="TreeGrafter"/>
</dbReference>
<comment type="catalytic activity">
    <reaction evidence="8">
        <text>L-seryl-[protein] + ATP = O-phospho-L-seryl-[protein] + ADP + H(+)</text>
        <dbReference type="Rhea" id="RHEA:17989"/>
        <dbReference type="Rhea" id="RHEA-COMP:9863"/>
        <dbReference type="Rhea" id="RHEA-COMP:11604"/>
        <dbReference type="ChEBI" id="CHEBI:15378"/>
        <dbReference type="ChEBI" id="CHEBI:29999"/>
        <dbReference type="ChEBI" id="CHEBI:30616"/>
        <dbReference type="ChEBI" id="CHEBI:83421"/>
        <dbReference type="ChEBI" id="CHEBI:456216"/>
        <dbReference type="EC" id="2.7.11.1"/>
    </reaction>
</comment>
<protein>
    <recommendedName>
        <fullName evidence="1">non-specific serine/threonine protein kinase</fullName>
        <ecNumber evidence="1">2.7.11.1</ecNumber>
    </recommendedName>
</protein>
<name>A0A7S4PSD7_9DINO</name>
<organism evidence="14">
    <name type="scientific">Alexandrium monilatum</name>
    <dbReference type="NCBI Taxonomy" id="311494"/>
    <lineage>
        <taxon>Eukaryota</taxon>
        <taxon>Sar</taxon>
        <taxon>Alveolata</taxon>
        <taxon>Dinophyceae</taxon>
        <taxon>Gonyaulacales</taxon>
        <taxon>Pyrocystaceae</taxon>
        <taxon>Alexandrium</taxon>
    </lineage>
</organism>
<evidence type="ECO:0000256" key="5">
    <source>
        <dbReference type="ARBA" id="ARBA00022777"/>
    </source>
</evidence>
<keyword evidence="5" id="KW-0418">Kinase</keyword>
<dbReference type="GO" id="GO:0005524">
    <property type="term" value="F:ATP binding"/>
    <property type="evidence" value="ECO:0007669"/>
    <property type="project" value="UniProtKB-UniRule"/>
</dbReference>
<evidence type="ECO:0000256" key="4">
    <source>
        <dbReference type="ARBA" id="ARBA00022741"/>
    </source>
</evidence>
<feature type="transmembrane region" description="Helical" evidence="12">
    <location>
        <begin position="444"/>
        <end position="467"/>
    </location>
</feature>
<feature type="transmembrane region" description="Helical" evidence="12">
    <location>
        <begin position="550"/>
        <end position="571"/>
    </location>
</feature>
<dbReference type="PROSITE" id="PS50088">
    <property type="entry name" value="ANK_REPEAT"/>
    <property type="match status" value="2"/>
</dbReference>
<feature type="transmembrane region" description="Helical" evidence="12">
    <location>
        <begin position="473"/>
        <end position="500"/>
    </location>
</feature>
<gene>
    <name evidence="14" type="ORF">AMON00008_LOCUS574</name>
</gene>
<feature type="transmembrane region" description="Helical" evidence="12">
    <location>
        <begin position="521"/>
        <end position="538"/>
    </location>
</feature>
<evidence type="ECO:0000256" key="6">
    <source>
        <dbReference type="ARBA" id="ARBA00022840"/>
    </source>
</evidence>
<keyword evidence="9" id="KW-0040">ANK repeat</keyword>
<dbReference type="Pfam" id="PF00069">
    <property type="entry name" value="Pkinase"/>
    <property type="match status" value="1"/>
</dbReference>
<evidence type="ECO:0000256" key="2">
    <source>
        <dbReference type="ARBA" id="ARBA00022527"/>
    </source>
</evidence>
<evidence type="ECO:0000256" key="9">
    <source>
        <dbReference type="PROSITE-ProRule" id="PRU00023"/>
    </source>
</evidence>
<keyword evidence="12" id="KW-0472">Membrane</keyword>
<feature type="region of interest" description="Disordered" evidence="11">
    <location>
        <begin position="972"/>
        <end position="994"/>
    </location>
</feature>
<dbReference type="SMART" id="SM00220">
    <property type="entry name" value="S_TKc"/>
    <property type="match status" value="1"/>
</dbReference>
<evidence type="ECO:0000259" key="13">
    <source>
        <dbReference type="PROSITE" id="PS50011"/>
    </source>
</evidence>
<feature type="repeat" description="ANK" evidence="9">
    <location>
        <begin position="648"/>
        <end position="670"/>
    </location>
</feature>
<feature type="domain" description="Protein kinase" evidence="13">
    <location>
        <begin position="818"/>
        <end position="1111"/>
    </location>
</feature>
<dbReference type="PANTHER" id="PTHR24356:SF1">
    <property type="entry name" value="SERINE_THREONINE-PROTEIN KINASE GREATWALL"/>
    <property type="match status" value="1"/>
</dbReference>
<dbReference type="SMART" id="SM00248">
    <property type="entry name" value="ANK"/>
    <property type="match status" value="3"/>
</dbReference>
<dbReference type="Gene3D" id="1.10.510.10">
    <property type="entry name" value="Transferase(Phosphotransferase) domain 1"/>
    <property type="match status" value="1"/>
</dbReference>
<feature type="repeat" description="ANK" evidence="9">
    <location>
        <begin position="615"/>
        <end position="647"/>
    </location>
</feature>
<keyword evidence="2" id="KW-0723">Serine/threonine-protein kinase</keyword>
<dbReference type="SUPFAM" id="SSF48403">
    <property type="entry name" value="Ankyrin repeat"/>
    <property type="match status" value="1"/>
</dbReference>
<dbReference type="CDD" id="cd00180">
    <property type="entry name" value="PKc"/>
    <property type="match status" value="1"/>
</dbReference>
<dbReference type="InterPro" id="IPR036770">
    <property type="entry name" value="Ankyrin_rpt-contain_sf"/>
</dbReference>
<dbReference type="InterPro" id="IPR000719">
    <property type="entry name" value="Prot_kinase_dom"/>
</dbReference>
<evidence type="ECO:0000256" key="11">
    <source>
        <dbReference type="SAM" id="MobiDB-lite"/>
    </source>
</evidence>
<dbReference type="InterPro" id="IPR002110">
    <property type="entry name" value="Ankyrin_rpt"/>
</dbReference>
<proteinExistence type="predicted"/>